<sequence length="294" mass="32021">MREVVGVGGLHVRGRDVAAQHFAHDGVQQQAGGGVGVAGVFLDLGAGGQDGGLVDLFHGHAVIQVAHGLGDDGRGRHAVADVGTGRFDQRVQAQHVKLDALAVFHHVHGGHLGQQLFAALCALLRAALAVQHIGARHFLMAAAHQAELDLVLHIFDVEGAAARARAGECVHDRLREVVHHFADAGRRRALRTMRGQKRFHHGHGDLLRLERNHGTVAADDLELDEISRGRRRRVGGRSCGFCERRAHLVGWGMYSLHVFLLWCVRWRPGRRATVAGGFESEAARYAVAHYIWCV</sequence>
<evidence type="ECO:0000313" key="1">
    <source>
        <dbReference type="EMBL" id="MPM24442.1"/>
    </source>
</evidence>
<organism evidence="1">
    <name type="scientific">bioreactor metagenome</name>
    <dbReference type="NCBI Taxonomy" id="1076179"/>
    <lineage>
        <taxon>unclassified sequences</taxon>
        <taxon>metagenomes</taxon>
        <taxon>ecological metagenomes</taxon>
    </lineage>
</organism>
<proteinExistence type="predicted"/>
<reference evidence="1" key="1">
    <citation type="submission" date="2019-08" db="EMBL/GenBank/DDBJ databases">
        <authorList>
            <person name="Kucharzyk K."/>
            <person name="Murdoch R.W."/>
            <person name="Higgins S."/>
            <person name="Loffler F."/>
        </authorList>
    </citation>
    <scope>NUCLEOTIDE SEQUENCE</scope>
</reference>
<gene>
    <name evidence="1" type="ORF">SDC9_70924</name>
</gene>
<name>A0A644Y767_9ZZZZ</name>
<protein>
    <recommendedName>
        <fullName evidence="2">NAD-specific glutamate dehydrogenase</fullName>
    </recommendedName>
</protein>
<evidence type="ECO:0008006" key="2">
    <source>
        <dbReference type="Google" id="ProtNLM"/>
    </source>
</evidence>
<dbReference type="EMBL" id="VSSQ01004263">
    <property type="protein sequence ID" value="MPM24442.1"/>
    <property type="molecule type" value="Genomic_DNA"/>
</dbReference>
<comment type="caution">
    <text evidence="1">The sequence shown here is derived from an EMBL/GenBank/DDBJ whole genome shotgun (WGS) entry which is preliminary data.</text>
</comment>
<accession>A0A644Y767</accession>
<dbReference type="AlphaFoldDB" id="A0A644Y767"/>